<dbReference type="AlphaFoldDB" id="A0AAV9LVB4"/>
<sequence length="117" mass="13752">MSISSIKTLMNKSKYYLNTLLIKSMKATEAFVILKDTYKFITTIPSLKGYLRNVIIPYSKLMIARSEVYLRKTTSTLKLVEQSINPRDRIFVLDCDFVQLTIVNAHYERTIFFFHEQ</sequence>
<comment type="caution">
    <text evidence="1">The sequence shown here is derived from an EMBL/GenBank/DDBJ whole genome shotgun (WGS) entry which is preliminary data.</text>
</comment>
<name>A0AAV9LVB4_9SOLN</name>
<keyword evidence="2" id="KW-1185">Reference proteome</keyword>
<protein>
    <submittedName>
        <fullName evidence="1">Uncharacterized protein</fullName>
    </submittedName>
</protein>
<evidence type="ECO:0000313" key="1">
    <source>
        <dbReference type="EMBL" id="KAK4729682.1"/>
    </source>
</evidence>
<proteinExistence type="predicted"/>
<accession>A0AAV9LVB4</accession>
<evidence type="ECO:0000313" key="2">
    <source>
        <dbReference type="Proteomes" id="UP001311915"/>
    </source>
</evidence>
<organism evidence="1 2">
    <name type="scientific">Solanum pinnatisectum</name>
    <name type="common">tansyleaf nightshade</name>
    <dbReference type="NCBI Taxonomy" id="50273"/>
    <lineage>
        <taxon>Eukaryota</taxon>
        <taxon>Viridiplantae</taxon>
        <taxon>Streptophyta</taxon>
        <taxon>Embryophyta</taxon>
        <taxon>Tracheophyta</taxon>
        <taxon>Spermatophyta</taxon>
        <taxon>Magnoliopsida</taxon>
        <taxon>eudicotyledons</taxon>
        <taxon>Gunneridae</taxon>
        <taxon>Pentapetalae</taxon>
        <taxon>asterids</taxon>
        <taxon>lamiids</taxon>
        <taxon>Solanales</taxon>
        <taxon>Solanaceae</taxon>
        <taxon>Solanoideae</taxon>
        <taxon>Solaneae</taxon>
        <taxon>Solanum</taxon>
    </lineage>
</organism>
<reference evidence="1 2" key="1">
    <citation type="submission" date="2023-10" db="EMBL/GenBank/DDBJ databases">
        <title>Genome-Wide Identification Analysis in wild type Solanum Pinnatisectum Reveals Some Genes Defensing Phytophthora Infestans.</title>
        <authorList>
            <person name="Sun C."/>
        </authorList>
    </citation>
    <scope>NUCLEOTIDE SEQUENCE [LARGE SCALE GENOMIC DNA]</scope>
    <source>
        <strain evidence="1">LQN</strain>
        <tissue evidence="1">Leaf</tissue>
    </source>
</reference>
<gene>
    <name evidence="1" type="ORF">R3W88_022670</name>
</gene>
<dbReference type="EMBL" id="JAWPEI010000004">
    <property type="protein sequence ID" value="KAK4729682.1"/>
    <property type="molecule type" value="Genomic_DNA"/>
</dbReference>
<dbReference type="Proteomes" id="UP001311915">
    <property type="component" value="Unassembled WGS sequence"/>
</dbReference>